<gene>
    <name evidence="3" type="ORF">FOB60_005664</name>
</gene>
<sequence length="183" mass="20566">MWILTTFFALIQSISVMATPVWDGEFADYLNAMVTYPYKIHTGRLVGVTKYDSGPEGINTGTLVKYELESAFLKEGDKWVLRHSDGNDSKTFVVSDEFAAIMLEPAEENSEYLQQSKRDGDDDGDDGNPCNGRDFEEQTENSGKVEVTPDQVKAVFAGAMYYAHNYSSDKSISTNKEKRDEQR</sequence>
<dbReference type="OrthoDB" id="4021922at2759"/>
<feature type="region of interest" description="Disordered" evidence="1">
    <location>
        <begin position="109"/>
        <end position="149"/>
    </location>
</feature>
<feature type="signal peptide" evidence="2">
    <location>
        <begin position="1"/>
        <end position="18"/>
    </location>
</feature>
<comment type="caution">
    <text evidence="3">The sequence shown here is derived from an EMBL/GenBank/DDBJ whole genome shotgun (WGS) entry which is preliminary data.</text>
</comment>
<proteinExistence type="predicted"/>
<evidence type="ECO:0000256" key="2">
    <source>
        <dbReference type="SAM" id="SignalP"/>
    </source>
</evidence>
<evidence type="ECO:0000313" key="3">
    <source>
        <dbReference type="EMBL" id="KAF6042910.1"/>
    </source>
</evidence>
<name>A0A8X7NGK9_CANPA</name>
<accession>A0A8X7NGK9</accession>
<organism evidence="3 4">
    <name type="scientific">Candida parapsilosis</name>
    <name type="common">Yeast</name>
    <dbReference type="NCBI Taxonomy" id="5480"/>
    <lineage>
        <taxon>Eukaryota</taxon>
        <taxon>Fungi</taxon>
        <taxon>Dikarya</taxon>
        <taxon>Ascomycota</taxon>
        <taxon>Saccharomycotina</taxon>
        <taxon>Pichiomycetes</taxon>
        <taxon>Debaryomycetaceae</taxon>
        <taxon>Candida/Lodderomyces clade</taxon>
        <taxon>Candida</taxon>
    </lineage>
</organism>
<dbReference type="EMBL" id="JABWAB010000013">
    <property type="protein sequence ID" value="KAF6042910.1"/>
    <property type="molecule type" value="Genomic_DNA"/>
</dbReference>
<dbReference type="AlphaFoldDB" id="A0A8X7NGK9"/>
<dbReference type="Proteomes" id="UP000590412">
    <property type="component" value="Unassembled WGS sequence"/>
</dbReference>
<evidence type="ECO:0000256" key="1">
    <source>
        <dbReference type="SAM" id="MobiDB-lite"/>
    </source>
</evidence>
<evidence type="ECO:0000313" key="4">
    <source>
        <dbReference type="Proteomes" id="UP000590412"/>
    </source>
</evidence>
<feature type="chain" id="PRO_5044694500" evidence="2">
    <location>
        <begin position="19"/>
        <end position="183"/>
    </location>
</feature>
<protein>
    <submittedName>
        <fullName evidence="3">Uncharacterized protein</fullName>
    </submittedName>
</protein>
<keyword evidence="2" id="KW-0732">Signal</keyword>
<reference evidence="3" key="1">
    <citation type="submission" date="2020-03" db="EMBL/GenBank/DDBJ databases">
        <title>FDA dAtabase for Regulatory Grade micrObial Sequences (FDA-ARGOS): Supporting development and validation of Infectious Disease Dx tests.</title>
        <authorList>
            <person name="Campos J."/>
            <person name="Goldberg B."/>
            <person name="Tallon L."/>
            <person name="Sadzewicz L."/>
            <person name="Vavikolanu K."/>
            <person name="Mehta A."/>
            <person name="Aluvathingal J."/>
            <person name="Nadendla S."/>
            <person name="Nandy P."/>
            <person name="Geyer C."/>
            <person name="Yan Y."/>
            <person name="Sichtig H."/>
        </authorList>
    </citation>
    <scope>NUCLEOTIDE SEQUENCE [LARGE SCALE GENOMIC DNA]</scope>
    <source>
        <strain evidence="3">FDAARGOS_652</strain>
    </source>
</reference>